<dbReference type="EMBL" id="CAJPDS010000041">
    <property type="protein sequence ID" value="CAF9926487.1"/>
    <property type="molecule type" value="Genomic_DNA"/>
</dbReference>
<evidence type="ECO:0000313" key="1">
    <source>
        <dbReference type="EMBL" id="CAF9926487.1"/>
    </source>
</evidence>
<proteinExistence type="predicted"/>
<protein>
    <submittedName>
        <fullName evidence="1">Uncharacterized protein</fullName>
    </submittedName>
</protein>
<evidence type="ECO:0000313" key="2">
    <source>
        <dbReference type="Proteomes" id="UP000664521"/>
    </source>
</evidence>
<name>A0A8H3FJY6_9LECA</name>
<dbReference type="OrthoDB" id="10622715at2759"/>
<gene>
    <name evidence="1" type="ORF">HETSPECPRED_006346</name>
</gene>
<reference evidence="1" key="1">
    <citation type="submission" date="2021-03" db="EMBL/GenBank/DDBJ databases">
        <authorList>
            <person name="Tagirdzhanova G."/>
        </authorList>
    </citation>
    <scope>NUCLEOTIDE SEQUENCE</scope>
</reference>
<dbReference type="Proteomes" id="UP000664521">
    <property type="component" value="Unassembled WGS sequence"/>
</dbReference>
<organism evidence="1 2">
    <name type="scientific">Heterodermia speciosa</name>
    <dbReference type="NCBI Taxonomy" id="116794"/>
    <lineage>
        <taxon>Eukaryota</taxon>
        <taxon>Fungi</taxon>
        <taxon>Dikarya</taxon>
        <taxon>Ascomycota</taxon>
        <taxon>Pezizomycotina</taxon>
        <taxon>Lecanoromycetes</taxon>
        <taxon>OSLEUM clade</taxon>
        <taxon>Lecanoromycetidae</taxon>
        <taxon>Caliciales</taxon>
        <taxon>Physciaceae</taxon>
        <taxon>Heterodermia</taxon>
    </lineage>
</organism>
<comment type="caution">
    <text evidence="1">The sequence shown here is derived from an EMBL/GenBank/DDBJ whole genome shotgun (WGS) entry which is preliminary data.</text>
</comment>
<dbReference type="AlphaFoldDB" id="A0A8H3FJY6"/>
<keyword evidence="2" id="KW-1185">Reference proteome</keyword>
<sequence length="136" mass="14553">MLQSVLFLQRELKQALVYCVLITCCYQSINATTVAANTPGLYYEYYNSGISPTPITAMPNWAALTVASSNFAAGTTGNFGNPQRSSSDIYCGGYYHGYLYVTTDGSHLPYIIGAQAKDGFSVTVGTTTFGQNNIGA</sequence>
<accession>A0A8H3FJY6</accession>